<dbReference type="GO" id="GO:0009279">
    <property type="term" value="C:cell outer membrane"/>
    <property type="evidence" value="ECO:0007669"/>
    <property type="project" value="UniProtKB-SubCell"/>
</dbReference>
<evidence type="ECO:0000256" key="6">
    <source>
        <dbReference type="ARBA" id="ARBA00022692"/>
    </source>
</evidence>
<evidence type="ECO:0000256" key="10">
    <source>
        <dbReference type="ARBA" id="ARBA00023077"/>
    </source>
</evidence>
<reference evidence="18 19" key="1">
    <citation type="submission" date="2019-07" db="EMBL/GenBank/DDBJ databases">
        <title>Pseudomonas mangiferae sp. nov., isolated from bark of mango tree in Thailand.</title>
        <authorList>
            <person name="Srisuk N."/>
            <person name="Anurat P."/>
        </authorList>
    </citation>
    <scope>NUCLEOTIDE SEQUENCE [LARGE SCALE GENOMIC DNA]</scope>
    <source>
        <strain evidence="18 19">DMKU_BBB3-04</strain>
    </source>
</reference>
<protein>
    <submittedName>
        <fullName evidence="18">TonB-dependent siderophore receptor</fullName>
    </submittedName>
</protein>
<evidence type="ECO:0000256" key="1">
    <source>
        <dbReference type="ARBA" id="ARBA00004571"/>
    </source>
</evidence>
<dbReference type="GO" id="GO:0015344">
    <property type="term" value="F:siderophore uptake transmembrane transporter activity"/>
    <property type="evidence" value="ECO:0007669"/>
    <property type="project" value="TreeGrafter"/>
</dbReference>
<name>A0A553H2R6_9PSED</name>
<keyword evidence="4 14" id="KW-1134">Transmembrane beta strand</keyword>
<dbReference type="InterPro" id="IPR036942">
    <property type="entry name" value="Beta-barrel_TonB_sf"/>
</dbReference>
<dbReference type="InterPro" id="IPR000531">
    <property type="entry name" value="Beta-barrel_TonB"/>
</dbReference>
<feature type="domain" description="Secretin/TonB short N-terminal" evidence="17">
    <location>
        <begin position="47"/>
        <end position="97"/>
    </location>
</feature>
<dbReference type="InterPro" id="IPR039426">
    <property type="entry name" value="TonB-dep_rcpt-like"/>
</dbReference>
<comment type="similarity">
    <text evidence="2 14 15">Belongs to the TonB-dependent receptor family.</text>
</comment>
<dbReference type="PANTHER" id="PTHR32552">
    <property type="entry name" value="FERRICHROME IRON RECEPTOR-RELATED"/>
    <property type="match status" value="1"/>
</dbReference>
<dbReference type="EMBL" id="VJOY01000002">
    <property type="protein sequence ID" value="TRX76039.1"/>
    <property type="molecule type" value="Genomic_DNA"/>
</dbReference>
<evidence type="ECO:0000256" key="11">
    <source>
        <dbReference type="ARBA" id="ARBA00023136"/>
    </source>
</evidence>
<feature type="signal peptide" evidence="16">
    <location>
        <begin position="1"/>
        <end position="22"/>
    </location>
</feature>
<keyword evidence="10 15" id="KW-0798">TonB box</keyword>
<comment type="subcellular location">
    <subcellularLocation>
        <location evidence="1 14">Cell outer membrane</location>
        <topology evidence="1 14">Multi-pass membrane protein</topology>
    </subcellularLocation>
</comment>
<keyword evidence="5" id="KW-0410">Iron transport</keyword>
<gene>
    <name evidence="18" type="ORF">FM069_02305</name>
</gene>
<keyword evidence="11 14" id="KW-0472">Membrane</keyword>
<dbReference type="InterPro" id="IPR010105">
    <property type="entry name" value="TonB_sidphr_rcpt"/>
</dbReference>
<dbReference type="Gene3D" id="3.55.50.30">
    <property type="match status" value="1"/>
</dbReference>
<evidence type="ECO:0000259" key="17">
    <source>
        <dbReference type="SMART" id="SM00965"/>
    </source>
</evidence>
<evidence type="ECO:0000256" key="12">
    <source>
        <dbReference type="ARBA" id="ARBA00023170"/>
    </source>
</evidence>
<evidence type="ECO:0000256" key="2">
    <source>
        <dbReference type="ARBA" id="ARBA00009810"/>
    </source>
</evidence>
<dbReference type="Gene3D" id="2.170.130.10">
    <property type="entry name" value="TonB-dependent receptor, plug domain"/>
    <property type="match status" value="1"/>
</dbReference>
<evidence type="ECO:0000256" key="8">
    <source>
        <dbReference type="ARBA" id="ARBA00023004"/>
    </source>
</evidence>
<dbReference type="Pfam" id="PF07715">
    <property type="entry name" value="Plug"/>
    <property type="match status" value="1"/>
</dbReference>
<dbReference type="SMART" id="SM00965">
    <property type="entry name" value="STN"/>
    <property type="match status" value="1"/>
</dbReference>
<dbReference type="PROSITE" id="PS52016">
    <property type="entry name" value="TONB_DEPENDENT_REC_3"/>
    <property type="match status" value="1"/>
</dbReference>
<evidence type="ECO:0000256" key="5">
    <source>
        <dbReference type="ARBA" id="ARBA00022496"/>
    </source>
</evidence>
<dbReference type="Pfam" id="PF00593">
    <property type="entry name" value="TonB_dep_Rec_b-barrel"/>
    <property type="match status" value="1"/>
</dbReference>
<dbReference type="Gene3D" id="2.40.170.20">
    <property type="entry name" value="TonB-dependent receptor, beta-barrel domain"/>
    <property type="match status" value="1"/>
</dbReference>
<dbReference type="Pfam" id="PF07660">
    <property type="entry name" value="STN"/>
    <property type="match status" value="1"/>
</dbReference>
<evidence type="ECO:0000256" key="3">
    <source>
        <dbReference type="ARBA" id="ARBA00022448"/>
    </source>
</evidence>
<evidence type="ECO:0000313" key="19">
    <source>
        <dbReference type="Proteomes" id="UP000315235"/>
    </source>
</evidence>
<dbReference type="GO" id="GO:0015891">
    <property type="term" value="P:siderophore transport"/>
    <property type="evidence" value="ECO:0007669"/>
    <property type="project" value="InterPro"/>
</dbReference>
<dbReference type="OrthoDB" id="8663017at2"/>
<evidence type="ECO:0000256" key="4">
    <source>
        <dbReference type="ARBA" id="ARBA00022452"/>
    </source>
</evidence>
<keyword evidence="12 18" id="KW-0675">Receptor</keyword>
<evidence type="ECO:0000256" key="7">
    <source>
        <dbReference type="ARBA" id="ARBA00022729"/>
    </source>
</evidence>
<dbReference type="InterPro" id="IPR011662">
    <property type="entry name" value="Secretin/TonB_short_N"/>
</dbReference>
<dbReference type="PANTHER" id="PTHR32552:SF74">
    <property type="entry name" value="HYDROXAMATE SIDEROPHORE RECEPTOR FHUE"/>
    <property type="match status" value="1"/>
</dbReference>
<keyword evidence="9" id="KW-0406">Ion transport</keyword>
<comment type="caution">
    <text evidence="18">The sequence shown here is derived from an EMBL/GenBank/DDBJ whole genome shotgun (WGS) entry which is preliminary data.</text>
</comment>
<dbReference type="InterPro" id="IPR037066">
    <property type="entry name" value="Plug_dom_sf"/>
</dbReference>
<evidence type="ECO:0000313" key="18">
    <source>
        <dbReference type="EMBL" id="TRX76039.1"/>
    </source>
</evidence>
<keyword evidence="19" id="KW-1185">Reference proteome</keyword>
<organism evidence="18 19">
    <name type="scientific">Pseudomonas mangiferae</name>
    <dbReference type="NCBI Taxonomy" id="2593654"/>
    <lineage>
        <taxon>Bacteria</taxon>
        <taxon>Pseudomonadati</taxon>
        <taxon>Pseudomonadota</taxon>
        <taxon>Gammaproteobacteria</taxon>
        <taxon>Pseudomonadales</taxon>
        <taxon>Pseudomonadaceae</taxon>
        <taxon>Pseudomonas</taxon>
    </lineage>
</organism>
<dbReference type="AlphaFoldDB" id="A0A553H2R6"/>
<sequence>MRIHSLSVAVALALGLSTRVLAAPVALDLPAQPLADALSRFAEATGVKVAYSPADVAGKRSAAVRGELEPDQALARLLAGSGLSGSVQGNLASVSGTAPAGSLQLDSVNVTSQADVAGSSVTEGTQSYTTGAMHTATKLNLSGRETPQSVTVVTRQRMDDQGVNTINDVVKNTTGVTLQKYGPERQRFVARGFTVDNIMYDGLPITLSTYTQDVISAADMAIFDRVEVVRGATGMMQGAGSPSAAINLVRKRPTATPQVSLTGSAGSWDSYRAELDASSALNDSGTLRGRVVTAYQDKDSYQDVTGTERGVFYAIGEADLTDDTTLTVGASYQNDNKNSDWGGLPTAPDGRDLHLSRSTYLGNDWAYWDTTNTFLFSELEHRFDNGWKLHAAGSKLWGRIDMLGSYLSYSGSTLSQGSGRYIYTDDHDSYDVYANGPFHLLGRTHELVVGASNREESFDGHGGWGTTANRLDPFTWDSGSVAKPNYYLRNWGLKTDSEQNAVYATTRISVTDPLKVILGGRLDWYDYEGENMSNNVVKPQNGYSITRNVTKYAGAIYDLNETYSVYASYTDIFKPQNNQDTSGAVIQPMTGKNYEIGMKAAYFDGALNASAALFQVDQENRAKLLNDQNTCPSYPAVSCYEAAGKVRSQGIDLELTGAITPDWQLSAGYTYVEAKYKKDTNKANEGKLFDTDQPRHLFKLATTYTLPGDYNRWRVGGSLNTQNAIYNEGGSGASAWRIEQDAYTLVDLLVGYKLSEHVDTRLNFNNVFDKRYYTGIGSTTNVIYGEPRNAMLTVKWSL</sequence>
<keyword evidence="7 16" id="KW-0732">Signal</keyword>
<dbReference type="NCBIfam" id="TIGR01783">
    <property type="entry name" value="TonB-siderophor"/>
    <property type="match status" value="1"/>
</dbReference>
<evidence type="ECO:0000256" key="14">
    <source>
        <dbReference type="PROSITE-ProRule" id="PRU01360"/>
    </source>
</evidence>
<evidence type="ECO:0000256" key="13">
    <source>
        <dbReference type="ARBA" id="ARBA00023237"/>
    </source>
</evidence>
<proteinExistence type="inferred from homology"/>
<keyword evidence="8" id="KW-0408">Iron</keyword>
<keyword evidence="3 14" id="KW-0813">Transport</keyword>
<dbReference type="FunFam" id="2.170.130.10:FF:000010">
    <property type="entry name" value="Ferripyoverdine receptor"/>
    <property type="match status" value="1"/>
</dbReference>
<dbReference type="SUPFAM" id="SSF56935">
    <property type="entry name" value="Porins"/>
    <property type="match status" value="1"/>
</dbReference>
<dbReference type="CDD" id="cd01347">
    <property type="entry name" value="ligand_gated_channel"/>
    <property type="match status" value="1"/>
</dbReference>
<accession>A0A553H2R6</accession>
<dbReference type="Proteomes" id="UP000315235">
    <property type="component" value="Unassembled WGS sequence"/>
</dbReference>
<evidence type="ECO:0000256" key="15">
    <source>
        <dbReference type="RuleBase" id="RU003357"/>
    </source>
</evidence>
<keyword evidence="13 14" id="KW-0998">Cell outer membrane</keyword>
<dbReference type="InterPro" id="IPR012910">
    <property type="entry name" value="Plug_dom"/>
</dbReference>
<evidence type="ECO:0000256" key="9">
    <source>
        <dbReference type="ARBA" id="ARBA00023065"/>
    </source>
</evidence>
<dbReference type="GO" id="GO:0038023">
    <property type="term" value="F:signaling receptor activity"/>
    <property type="evidence" value="ECO:0007669"/>
    <property type="project" value="InterPro"/>
</dbReference>
<evidence type="ECO:0000256" key="16">
    <source>
        <dbReference type="SAM" id="SignalP"/>
    </source>
</evidence>
<feature type="chain" id="PRO_5022070119" evidence="16">
    <location>
        <begin position="23"/>
        <end position="798"/>
    </location>
</feature>
<dbReference type="RefSeq" id="WP_143486667.1">
    <property type="nucleotide sequence ID" value="NZ_VJOY01000002.1"/>
</dbReference>
<keyword evidence="6 14" id="KW-0812">Transmembrane</keyword>